<evidence type="ECO:0008006" key="4">
    <source>
        <dbReference type="Google" id="ProtNLM"/>
    </source>
</evidence>
<evidence type="ECO:0000256" key="1">
    <source>
        <dbReference type="SAM" id="Phobius"/>
    </source>
</evidence>
<organism evidence="2 3">
    <name type="scientific">Mucilaginibacter jinjuensis</name>
    <dbReference type="NCBI Taxonomy" id="1176721"/>
    <lineage>
        <taxon>Bacteria</taxon>
        <taxon>Pseudomonadati</taxon>
        <taxon>Bacteroidota</taxon>
        <taxon>Sphingobacteriia</taxon>
        <taxon>Sphingobacteriales</taxon>
        <taxon>Sphingobacteriaceae</taxon>
        <taxon>Mucilaginibacter</taxon>
    </lineage>
</organism>
<evidence type="ECO:0000313" key="3">
    <source>
        <dbReference type="Proteomes" id="UP001216139"/>
    </source>
</evidence>
<accession>A0ABY7T7S7</accession>
<keyword evidence="1" id="KW-0812">Transmembrane</keyword>
<name>A0ABY7T7S7_9SPHI</name>
<dbReference type="RefSeq" id="WP_273630806.1">
    <property type="nucleotide sequence ID" value="NZ_CP117167.1"/>
</dbReference>
<feature type="transmembrane region" description="Helical" evidence="1">
    <location>
        <begin position="86"/>
        <end position="106"/>
    </location>
</feature>
<protein>
    <recommendedName>
        <fullName evidence="4">DUF4293 family protein</fullName>
    </recommendedName>
</protein>
<keyword evidence="1" id="KW-1133">Transmembrane helix</keyword>
<gene>
    <name evidence="2" type="ORF">PQO05_01170</name>
</gene>
<keyword evidence="3" id="KW-1185">Reference proteome</keyword>
<dbReference type="Proteomes" id="UP001216139">
    <property type="component" value="Chromosome"/>
</dbReference>
<feature type="transmembrane region" description="Helical" evidence="1">
    <location>
        <begin position="59"/>
        <end position="79"/>
    </location>
</feature>
<dbReference type="EMBL" id="CP117167">
    <property type="protein sequence ID" value="WCT12540.1"/>
    <property type="molecule type" value="Genomic_DNA"/>
</dbReference>
<feature type="transmembrane region" description="Helical" evidence="1">
    <location>
        <begin position="118"/>
        <end position="141"/>
    </location>
</feature>
<proteinExistence type="predicted"/>
<feature type="transmembrane region" description="Helical" evidence="1">
    <location>
        <begin position="12"/>
        <end position="39"/>
    </location>
</feature>
<reference evidence="2 3" key="1">
    <citation type="submission" date="2023-02" db="EMBL/GenBank/DDBJ databases">
        <title>Genome sequence of Mucilaginibacter jinjuensis strain KACC 16571.</title>
        <authorList>
            <person name="Kim S."/>
            <person name="Heo J."/>
            <person name="Kwon S.-W."/>
        </authorList>
    </citation>
    <scope>NUCLEOTIDE SEQUENCE [LARGE SCALE GENOMIC DNA]</scope>
    <source>
        <strain evidence="2 3">KACC 16571</strain>
    </source>
</reference>
<keyword evidence="1" id="KW-0472">Membrane</keyword>
<evidence type="ECO:0000313" key="2">
    <source>
        <dbReference type="EMBL" id="WCT12540.1"/>
    </source>
</evidence>
<sequence length="158" mass="17489">MQANRNIKRMVIWALLTNMLILVGIGNGTGFMIIVEAIFIPLILNDNFYFSLNDTYTQLLPTAAMLSLIGQFLLGLSLFRKTKLSQALLIVTGLLFAYGGLLYLTINAGQNNESLTGLITAVPFVCVSVLILYTTVSGYAYKIEEFLQGGEKRYHLPD</sequence>